<organism evidence="8 9">
    <name type="scientific">Knipowitschia caucasica</name>
    <name type="common">Caucasian dwarf goby</name>
    <name type="synonym">Pomatoschistus caucasicus</name>
    <dbReference type="NCBI Taxonomy" id="637954"/>
    <lineage>
        <taxon>Eukaryota</taxon>
        <taxon>Metazoa</taxon>
        <taxon>Chordata</taxon>
        <taxon>Craniata</taxon>
        <taxon>Vertebrata</taxon>
        <taxon>Euteleostomi</taxon>
        <taxon>Actinopterygii</taxon>
        <taxon>Neopterygii</taxon>
        <taxon>Teleostei</taxon>
        <taxon>Neoteleostei</taxon>
        <taxon>Acanthomorphata</taxon>
        <taxon>Gobiaria</taxon>
        <taxon>Gobiiformes</taxon>
        <taxon>Gobioidei</taxon>
        <taxon>Gobiidae</taxon>
        <taxon>Gobiinae</taxon>
        <taxon>Knipowitschia</taxon>
    </lineage>
</organism>
<feature type="compositionally biased region" description="Low complexity" evidence="6">
    <location>
        <begin position="642"/>
        <end position="652"/>
    </location>
</feature>
<feature type="region of interest" description="Disordered" evidence="6">
    <location>
        <begin position="282"/>
        <end position="321"/>
    </location>
</feature>
<reference evidence="8 9" key="1">
    <citation type="submission" date="2024-04" db="EMBL/GenBank/DDBJ databases">
        <authorList>
            <person name="Waldvogel A.-M."/>
            <person name="Schoenle A."/>
        </authorList>
    </citation>
    <scope>NUCLEOTIDE SEQUENCE [LARGE SCALE GENOMIC DNA]</scope>
</reference>
<evidence type="ECO:0000256" key="1">
    <source>
        <dbReference type="ARBA" id="ARBA00004123"/>
    </source>
</evidence>
<dbReference type="InterPro" id="IPR000690">
    <property type="entry name" value="Matrin/U1-C_Znf_C2H2"/>
</dbReference>
<dbReference type="AlphaFoldDB" id="A0AAV2IZT2"/>
<feature type="compositionally biased region" description="Low complexity" evidence="6">
    <location>
        <begin position="163"/>
        <end position="175"/>
    </location>
</feature>
<keyword evidence="5" id="KW-0539">Nucleus</keyword>
<dbReference type="InterPro" id="IPR026811">
    <property type="entry name" value="CIZ1"/>
</dbReference>
<dbReference type="GO" id="GO:0008270">
    <property type="term" value="F:zinc ion binding"/>
    <property type="evidence" value="ECO:0007669"/>
    <property type="project" value="UniProtKB-KW"/>
</dbReference>
<dbReference type="Gene3D" id="3.30.160.60">
    <property type="entry name" value="Classic Zinc Finger"/>
    <property type="match status" value="1"/>
</dbReference>
<feature type="compositionally biased region" description="Basic residues" evidence="6">
    <location>
        <begin position="670"/>
        <end position="684"/>
    </location>
</feature>
<dbReference type="EMBL" id="OZ035823">
    <property type="protein sequence ID" value="CAL1569272.1"/>
    <property type="molecule type" value="Genomic_DNA"/>
</dbReference>
<keyword evidence="3" id="KW-0863">Zinc-finger</keyword>
<dbReference type="SMART" id="SM00355">
    <property type="entry name" value="ZnF_C2H2"/>
    <property type="match status" value="3"/>
</dbReference>
<feature type="region of interest" description="Disordered" evidence="6">
    <location>
        <begin position="642"/>
        <end position="684"/>
    </location>
</feature>
<dbReference type="PROSITE" id="PS00028">
    <property type="entry name" value="ZINC_FINGER_C2H2_1"/>
    <property type="match status" value="2"/>
</dbReference>
<keyword evidence="2" id="KW-0479">Metal-binding</keyword>
<evidence type="ECO:0000256" key="3">
    <source>
        <dbReference type="ARBA" id="ARBA00022771"/>
    </source>
</evidence>
<dbReference type="GO" id="GO:0003676">
    <property type="term" value="F:nucleic acid binding"/>
    <property type="evidence" value="ECO:0007669"/>
    <property type="project" value="InterPro"/>
</dbReference>
<sequence>MFNPHMHQQQQQQQQFQQHLRQLHQLFHQQQPPPPAQPPAGRHVPHPHQGPRPMPVMPQSVPPSRMVNLCQTTQTTIIAPNPMLQGAMMMQQMQGNMRGFGMGGQQFRQFFAGARSSLLGPMPMGVAIKSPMMGFPPARPPYNPHQPRYYNNNQSVPGPSPSPATSSTPAAAAVARQPEKRDIEQVSVIPLKNNEDQPGPSTATEADGAGGHVRSDNDNWCYTITDEYSVPPDFKKQKMHSSEVIEEIIDDTEEERVPCTSDAEILSSNNDDVEEIGSTVGSEVLDSDHTGTAAETQEYPPDPVERSVDAPAEEAPPDEDLLDENQEVAEDGVDEGPNKYYCYLCSITCPTQNNFRNHMNSISHQQRMMEIQHMSNACLVTLLPRLHDTLQGAAKDGEKNEWKRWCASCHTDFTCSILEHRQTQEHKIARKMCVSSCTICHKNFKSSQSFLKHLQSAEHRKKVEMDDEGEGCMDQTKIPDGLLVEEEGADSEEEDRAESDKQVGTTSTEVTAENMDASVQYDPDTLYGGSFLVPVAGFICRLCNKFYHFESSSLHSHCKSLEHFENLKRSKTDQKHEARDEESGPCSPRPTADLTPDQPQELRPQTKETLQDITFKTDADAAAAGADATDADATDPAAVDAALTDTVTSDTAPCISTDETVEEETEVKGKKGPKPRRRTTRARR</sequence>
<evidence type="ECO:0000256" key="4">
    <source>
        <dbReference type="ARBA" id="ARBA00022833"/>
    </source>
</evidence>
<dbReference type="PANTHER" id="PTHR15491">
    <property type="match status" value="1"/>
</dbReference>
<gene>
    <name evidence="8" type="ORF">KC01_LOCUS1732</name>
</gene>
<dbReference type="GO" id="GO:0005634">
    <property type="term" value="C:nucleus"/>
    <property type="evidence" value="ECO:0007669"/>
    <property type="project" value="UniProtKB-SubCell"/>
</dbReference>
<evidence type="ECO:0000256" key="5">
    <source>
        <dbReference type="ARBA" id="ARBA00023242"/>
    </source>
</evidence>
<dbReference type="InterPro" id="IPR036236">
    <property type="entry name" value="Znf_C2H2_sf"/>
</dbReference>
<proteinExistence type="predicted"/>
<dbReference type="InterPro" id="IPR003604">
    <property type="entry name" value="Matrin/U1-like-C_Znf_C2H2"/>
</dbReference>
<keyword evidence="4" id="KW-0862">Zinc</keyword>
<dbReference type="Pfam" id="PF23330">
    <property type="entry name" value="zf-C2H2_14"/>
    <property type="match status" value="1"/>
</dbReference>
<evidence type="ECO:0000313" key="9">
    <source>
        <dbReference type="Proteomes" id="UP001497482"/>
    </source>
</evidence>
<evidence type="ECO:0000256" key="6">
    <source>
        <dbReference type="SAM" id="MobiDB-lite"/>
    </source>
</evidence>
<dbReference type="SUPFAM" id="SSF57667">
    <property type="entry name" value="beta-beta-alpha zinc fingers"/>
    <property type="match status" value="1"/>
</dbReference>
<feature type="domain" description="Matrin-type" evidence="7">
    <location>
        <begin position="538"/>
        <end position="569"/>
    </location>
</feature>
<comment type="subcellular location">
    <subcellularLocation>
        <location evidence="1">Nucleus</location>
    </subcellularLocation>
</comment>
<feature type="region of interest" description="Disordered" evidence="6">
    <location>
        <begin position="569"/>
        <end position="606"/>
    </location>
</feature>
<dbReference type="InterPro" id="IPR056345">
    <property type="entry name" value="Znf-C2H2_CIZ1"/>
</dbReference>
<feature type="region of interest" description="Disordered" evidence="6">
    <location>
        <begin position="487"/>
        <end position="516"/>
    </location>
</feature>
<dbReference type="SMART" id="SM00451">
    <property type="entry name" value="ZnF_U1"/>
    <property type="match status" value="3"/>
</dbReference>
<accession>A0AAV2IZT2</accession>
<feature type="compositionally biased region" description="Acidic residues" evidence="6">
    <location>
        <begin position="311"/>
        <end position="321"/>
    </location>
</feature>
<name>A0AAV2IZT2_KNICA</name>
<dbReference type="Proteomes" id="UP001497482">
    <property type="component" value="Chromosome 1"/>
</dbReference>
<protein>
    <recommendedName>
        <fullName evidence="7">Matrin-type domain-containing protein</fullName>
    </recommendedName>
</protein>
<evidence type="ECO:0000256" key="2">
    <source>
        <dbReference type="ARBA" id="ARBA00022723"/>
    </source>
</evidence>
<keyword evidence="9" id="KW-1185">Reference proteome</keyword>
<dbReference type="PROSITE" id="PS50171">
    <property type="entry name" value="ZF_MATRIN"/>
    <property type="match status" value="1"/>
</dbReference>
<dbReference type="PANTHER" id="PTHR15491:SF12">
    <property type="entry name" value="CDKN1A INTERACTING ZINC FINGER PROTEIN 1B ISOFORM X1-RELATED"/>
    <property type="match status" value="1"/>
</dbReference>
<feature type="compositionally biased region" description="Acidic residues" evidence="6">
    <location>
        <begin position="487"/>
        <end position="497"/>
    </location>
</feature>
<feature type="region of interest" description="Disordered" evidence="6">
    <location>
        <begin position="29"/>
        <end position="58"/>
    </location>
</feature>
<feature type="compositionally biased region" description="Basic and acidic residues" evidence="6">
    <location>
        <begin position="569"/>
        <end position="582"/>
    </location>
</feature>
<dbReference type="InterPro" id="IPR013087">
    <property type="entry name" value="Znf_C2H2_type"/>
</dbReference>
<feature type="region of interest" description="Disordered" evidence="6">
    <location>
        <begin position="137"/>
        <end position="218"/>
    </location>
</feature>
<feature type="compositionally biased region" description="Polar residues" evidence="6">
    <location>
        <begin position="502"/>
        <end position="511"/>
    </location>
</feature>
<evidence type="ECO:0000313" key="8">
    <source>
        <dbReference type="EMBL" id="CAL1569272.1"/>
    </source>
</evidence>
<evidence type="ECO:0000259" key="7">
    <source>
        <dbReference type="PROSITE" id="PS50171"/>
    </source>
</evidence>